<gene>
    <name evidence="2" type="ORF">UY72_C0004G0001</name>
</gene>
<organism evidence="2 3">
    <name type="scientific">Candidatus Uhrbacteria bacterium GW2011_GWD2_52_7</name>
    <dbReference type="NCBI Taxonomy" id="1618989"/>
    <lineage>
        <taxon>Bacteria</taxon>
        <taxon>Candidatus Uhriibacteriota</taxon>
    </lineage>
</organism>
<name>A0A0G1ZR55_9BACT</name>
<dbReference type="InterPro" id="IPR036116">
    <property type="entry name" value="FN3_sf"/>
</dbReference>
<reference evidence="2 3" key="1">
    <citation type="journal article" date="2015" name="Nature">
        <title>rRNA introns, odd ribosomes, and small enigmatic genomes across a large radiation of phyla.</title>
        <authorList>
            <person name="Brown C.T."/>
            <person name="Hug L.A."/>
            <person name="Thomas B.C."/>
            <person name="Sharon I."/>
            <person name="Castelle C.J."/>
            <person name="Singh A."/>
            <person name="Wilkins M.J."/>
            <person name="Williams K.H."/>
            <person name="Banfield J.F."/>
        </authorList>
    </citation>
    <scope>NUCLEOTIDE SEQUENCE [LARGE SCALE GENOMIC DNA]</scope>
</reference>
<feature type="signal peptide" evidence="1">
    <location>
        <begin position="1"/>
        <end position="24"/>
    </location>
</feature>
<comment type="caution">
    <text evidence="2">The sequence shown here is derived from an EMBL/GenBank/DDBJ whole genome shotgun (WGS) entry which is preliminary data.</text>
</comment>
<accession>A0A0G1ZR55</accession>
<dbReference type="EMBL" id="LCRD01000004">
    <property type="protein sequence ID" value="KKW30712.1"/>
    <property type="molecule type" value="Genomic_DNA"/>
</dbReference>
<evidence type="ECO:0000313" key="2">
    <source>
        <dbReference type="EMBL" id="KKW30712.1"/>
    </source>
</evidence>
<protein>
    <recommendedName>
        <fullName evidence="4">Fibronectin type-III domain-containing protein</fullName>
    </recommendedName>
</protein>
<evidence type="ECO:0000256" key="1">
    <source>
        <dbReference type="SAM" id="SignalP"/>
    </source>
</evidence>
<dbReference type="AlphaFoldDB" id="A0A0G1ZR55"/>
<dbReference type="InterPro" id="IPR013783">
    <property type="entry name" value="Ig-like_fold"/>
</dbReference>
<dbReference type="Gene3D" id="2.60.40.10">
    <property type="entry name" value="Immunoglobulins"/>
    <property type="match status" value="1"/>
</dbReference>
<evidence type="ECO:0000313" key="3">
    <source>
        <dbReference type="Proteomes" id="UP000034846"/>
    </source>
</evidence>
<keyword evidence="1" id="KW-0732">Signal</keyword>
<sequence>MRISSLAIAVVAAGVFALPLTTFAAVAEPGHLTVVGGRFTNDTTPTFTWDAVSGATSYEVAVVGDGQEINVGTRTSYTSPELTDGWYSVIVRAIRGSSESTWASVVFEVDTQGPRLDDFDIETNGNKVTFSISARPDESYTIVRNCMLEVKDVGSYRMMIGSGSYFEYTVAFDDADDYKARISCDDLDDNVSTSSWKSFVSGDEIPPVEPTVVAKEGDRIKTACIKNASVKDPCHAVYYYGDDGKRHVFPNEVTYKSWYSTWSGI</sequence>
<dbReference type="SUPFAM" id="SSF49265">
    <property type="entry name" value="Fibronectin type III"/>
    <property type="match status" value="1"/>
</dbReference>
<feature type="chain" id="PRO_5002541482" description="Fibronectin type-III domain-containing protein" evidence="1">
    <location>
        <begin position="25"/>
        <end position="265"/>
    </location>
</feature>
<proteinExistence type="predicted"/>
<dbReference type="Proteomes" id="UP000034846">
    <property type="component" value="Unassembled WGS sequence"/>
</dbReference>
<evidence type="ECO:0008006" key="4">
    <source>
        <dbReference type="Google" id="ProtNLM"/>
    </source>
</evidence>
<feature type="non-terminal residue" evidence="2">
    <location>
        <position position="265"/>
    </location>
</feature>